<comment type="caution">
    <text evidence="1">The sequence shown here is derived from an EMBL/GenBank/DDBJ whole genome shotgun (WGS) entry which is preliminary data.</text>
</comment>
<sequence length="147" mass="15963">MTLLLLDISHPNDDACTYTCLLKLIPTRPIVRTTDRLAALPAYTGDIWLSESTNTFGTSDLSIFLGWENEVDVNATVLEVEGAISCGSNCEIGFPGCSSTVHHVQSHHISKGWAILFYTFYGVLINTTVSNPTVLGATYSVITLCMC</sequence>
<dbReference type="AlphaFoldDB" id="A0A8H2WXX7"/>
<proteinExistence type="predicted"/>
<reference evidence="1" key="1">
    <citation type="submission" date="2021-01" db="EMBL/GenBank/DDBJ databases">
        <authorList>
            <person name="Kaushik A."/>
        </authorList>
    </citation>
    <scope>NUCLEOTIDE SEQUENCE</scope>
    <source>
        <strain evidence="1">AG1-1C</strain>
    </source>
</reference>
<organism evidence="1 2">
    <name type="scientific">Rhizoctonia solani</name>
    <dbReference type="NCBI Taxonomy" id="456999"/>
    <lineage>
        <taxon>Eukaryota</taxon>
        <taxon>Fungi</taxon>
        <taxon>Dikarya</taxon>
        <taxon>Basidiomycota</taxon>
        <taxon>Agaricomycotina</taxon>
        <taxon>Agaricomycetes</taxon>
        <taxon>Cantharellales</taxon>
        <taxon>Ceratobasidiaceae</taxon>
        <taxon>Rhizoctonia</taxon>
    </lineage>
</organism>
<evidence type="ECO:0000313" key="2">
    <source>
        <dbReference type="Proteomes" id="UP000663846"/>
    </source>
</evidence>
<name>A0A8H2WXX7_9AGAM</name>
<protein>
    <submittedName>
        <fullName evidence="1">Uncharacterized protein</fullName>
    </submittedName>
</protein>
<gene>
    <name evidence="1" type="ORF">RDB_LOCUS69796</name>
</gene>
<accession>A0A8H2WXX7</accession>
<evidence type="ECO:0000313" key="1">
    <source>
        <dbReference type="EMBL" id="CAE6411927.1"/>
    </source>
</evidence>
<dbReference type="Proteomes" id="UP000663846">
    <property type="component" value="Unassembled WGS sequence"/>
</dbReference>
<dbReference type="EMBL" id="CAJMWS010000313">
    <property type="protein sequence ID" value="CAE6411927.1"/>
    <property type="molecule type" value="Genomic_DNA"/>
</dbReference>